<dbReference type="RefSeq" id="WP_150006797.1">
    <property type="nucleotide sequence ID" value="NZ_BKCN01000002.1"/>
</dbReference>
<evidence type="ECO:0000256" key="3">
    <source>
        <dbReference type="SAM" id="Phobius"/>
    </source>
</evidence>
<protein>
    <recommendedName>
        <fullName evidence="4">DUF6468 domain-containing protein</fullName>
    </recommendedName>
</protein>
<evidence type="ECO:0000259" key="4">
    <source>
        <dbReference type="Pfam" id="PF20072"/>
    </source>
</evidence>
<name>A0A5A7N6M8_9PROT</name>
<evidence type="ECO:0000313" key="5">
    <source>
        <dbReference type="EMBL" id="GER03030.1"/>
    </source>
</evidence>
<keyword evidence="6" id="KW-1185">Reference proteome</keyword>
<evidence type="ECO:0000256" key="2">
    <source>
        <dbReference type="SAM" id="MobiDB-lite"/>
    </source>
</evidence>
<keyword evidence="3" id="KW-1133">Transmembrane helix</keyword>
<dbReference type="Proteomes" id="UP000324996">
    <property type="component" value="Unassembled WGS sequence"/>
</dbReference>
<dbReference type="Pfam" id="PF20072">
    <property type="entry name" value="DUF6468"/>
    <property type="match status" value="1"/>
</dbReference>
<accession>A0A5A7N6M8</accession>
<feature type="coiled-coil region" evidence="1">
    <location>
        <begin position="36"/>
        <end position="67"/>
    </location>
</feature>
<evidence type="ECO:0000256" key="1">
    <source>
        <dbReference type="SAM" id="Coils"/>
    </source>
</evidence>
<dbReference type="AlphaFoldDB" id="A0A5A7N6M8"/>
<feature type="domain" description="DUF6468" evidence="4">
    <location>
        <begin position="36"/>
        <end position="89"/>
    </location>
</feature>
<evidence type="ECO:0000313" key="6">
    <source>
        <dbReference type="Proteomes" id="UP000324996"/>
    </source>
</evidence>
<reference evidence="5 6" key="1">
    <citation type="submission" date="2019-09" db="EMBL/GenBank/DDBJ databases">
        <title>NBRP : Genome information of microbial organism related human and environment.</title>
        <authorList>
            <person name="Hattori M."/>
            <person name="Oshima K."/>
            <person name="Inaba H."/>
            <person name="Suda W."/>
            <person name="Sakamoto M."/>
            <person name="Iino T."/>
            <person name="Kitahara M."/>
            <person name="Oshida Y."/>
            <person name="Iida T."/>
            <person name="Kudo T."/>
            <person name="Itoh T."/>
            <person name="Ohkuma M."/>
        </authorList>
    </citation>
    <scope>NUCLEOTIDE SEQUENCE [LARGE SCALE GENOMIC DNA]</scope>
    <source>
        <strain evidence="5 6">Q-1</strain>
    </source>
</reference>
<feature type="region of interest" description="Disordered" evidence="2">
    <location>
        <begin position="68"/>
        <end position="90"/>
    </location>
</feature>
<dbReference type="InterPro" id="IPR045531">
    <property type="entry name" value="DUF6468"/>
</dbReference>
<feature type="transmembrane region" description="Helical" evidence="3">
    <location>
        <begin position="6"/>
        <end position="27"/>
    </location>
</feature>
<organism evidence="5 6">
    <name type="scientific">Iodidimonas nitroreducens</name>
    <dbReference type="NCBI Taxonomy" id="1236968"/>
    <lineage>
        <taxon>Bacteria</taxon>
        <taxon>Pseudomonadati</taxon>
        <taxon>Pseudomonadota</taxon>
        <taxon>Alphaproteobacteria</taxon>
        <taxon>Iodidimonadales</taxon>
        <taxon>Iodidimonadaceae</taxon>
        <taxon>Iodidimonas</taxon>
    </lineage>
</organism>
<keyword evidence="3" id="KW-0472">Membrane</keyword>
<comment type="caution">
    <text evidence="5">The sequence shown here is derived from an EMBL/GenBank/DDBJ whole genome shotgun (WGS) entry which is preliminary data.</text>
</comment>
<gene>
    <name evidence="5" type="ORF">JCM17846_07120</name>
</gene>
<dbReference type="EMBL" id="BKCN01000002">
    <property type="protein sequence ID" value="GER03030.1"/>
    <property type="molecule type" value="Genomic_DNA"/>
</dbReference>
<sequence length="90" mass="9813">MSMTEMTGLALDATLIVLLAAVLYACIRVNSRLQEMRKGQNELAGLVDRLENATTQAKESIANLRKMGGEADENLQSSTRKARAMADELT</sequence>
<proteinExistence type="predicted"/>
<keyword evidence="1" id="KW-0175">Coiled coil</keyword>
<keyword evidence="3" id="KW-0812">Transmembrane</keyword>